<reference evidence="2 3" key="1">
    <citation type="submission" date="2021-06" db="EMBL/GenBank/DDBJ databases">
        <authorList>
            <person name="Kallberg Y."/>
            <person name="Tangrot J."/>
            <person name="Rosling A."/>
        </authorList>
    </citation>
    <scope>NUCLEOTIDE SEQUENCE [LARGE SCALE GENOMIC DNA]</scope>
    <source>
        <strain evidence="2 3">120-4 pot B 10/14</strain>
    </source>
</reference>
<name>A0ABN7WDP4_GIGMA</name>
<dbReference type="EMBL" id="CAJVQB010039915">
    <property type="protein sequence ID" value="CAG8827858.1"/>
    <property type="molecule type" value="Genomic_DNA"/>
</dbReference>
<proteinExistence type="predicted"/>
<comment type="caution">
    <text evidence="2">The sequence shown here is derived from an EMBL/GenBank/DDBJ whole genome shotgun (WGS) entry which is preliminary data.</text>
</comment>
<keyword evidence="3" id="KW-1185">Reference proteome</keyword>
<evidence type="ECO:0000313" key="3">
    <source>
        <dbReference type="Proteomes" id="UP000789901"/>
    </source>
</evidence>
<gene>
    <name evidence="2" type="ORF">GMARGA_LOCUS29536</name>
</gene>
<protein>
    <submittedName>
        <fullName evidence="2">41819_t:CDS:1</fullName>
    </submittedName>
</protein>
<sequence>GPPNNTIIEPESKHRISWNQSPCQMSARVVETISKSGIFGAQPPLGGTYGPISISLKEPPPGWNETHVDSISGGQKIHTSSSTCDINNLQEKVEVDN</sequence>
<evidence type="ECO:0000256" key="1">
    <source>
        <dbReference type="SAM" id="MobiDB-lite"/>
    </source>
</evidence>
<feature type="compositionally biased region" description="Polar residues" evidence="1">
    <location>
        <begin position="77"/>
        <end position="90"/>
    </location>
</feature>
<organism evidence="2 3">
    <name type="scientific">Gigaspora margarita</name>
    <dbReference type="NCBI Taxonomy" id="4874"/>
    <lineage>
        <taxon>Eukaryota</taxon>
        <taxon>Fungi</taxon>
        <taxon>Fungi incertae sedis</taxon>
        <taxon>Mucoromycota</taxon>
        <taxon>Glomeromycotina</taxon>
        <taxon>Glomeromycetes</taxon>
        <taxon>Diversisporales</taxon>
        <taxon>Gigasporaceae</taxon>
        <taxon>Gigaspora</taxon>
    </lineage>
</organism>
<accession>A0ABN7WDP4</accession>
<feature type="non-terminal residue" evidence="2">
    <location>
        <position position="1"/>
    </location>
</feature>
<evidence type="ECO:0000313" key="2">
    <source>
        <dbReference type="EMBL" id="CAG8827858.1"/>
    </source>
</evidence>
<feature type="region of interest" description="Disordered" evidence="1">
    <location>
        <begin position="72"/>
        <end position="97"/>
    </location>
</feature>
<dbReference type="Proteomes" id="UP000789901">
    <property type="component" value="Unassembled WGS sequence"/>
</dbReference>